<evidence type="ECO:0000256" key="4">
    <source>
        <dbReference type="ARBA" id="ARBA00022989"/>
    </source>
</evidence>
<feature type="transmembrane region" description="Helical" evidence="7">
    <location>
        <begin position="89"/>
        <end position="108"/>
    </location>
</feature>
<dbReference type="PROSITE" id="PS50850">
    <property type="entry name" value="MFS"/>
    <property type="match status" value="1"/>
</dbReference>
<feature type="transmembrane region" description="Helical" evidence="7">
    <location>
        <begin position="337"/>
        <end position="363"/>
    </location>
</feature>
<dbReference type="Gene3D" id="1.20.1250.20">
    <property type="entry name" value="MFS general substrate transporter like domains"/>
    <property type="match status" value="1"/>
</dbReference>
<feature type="transmembrane region" description="Helical" evidence="7">
    <location>
        <begin position="191"/>
        <end position="210"/>
    </location>
</feature>
<dbReference type="InterPro" id="IPR020846">
    <property type="entry name" value="MFS_dom"/>
</dbReference>
<sequence length="487" mass="52282">MSTKLPLKERIKSVSLIFACGTALFSDGYANGVIGNVNTLLTRVYGTEELGKHNYSRTLSSLGFAGTVVGMLVFGYLSDKIGRKFGMMTAAGIVTLFSGLSAASSGAHGSVGGLLSMLSAMRFLLGIGVGAEYPCGSVSASEQSEEPGISKGAQNRWFALATNTMIDFGFVISSFVPLVLFWIFGNDHLRAVWRLSLGLGVIPAAAVFIWRINMEEPARYKKDSMKHARIPYWLVLRRYGGTLAAISATWFLYDIIVYPFGIYSSIIVDRITGGKSNLTVVFGWNVVINLFYMPGTFGGAFVVDRLGPKYTMITGLLLQAVIGFIMSGAYGKLTENIAAFAVVYGIFLSFGELGPGNCLGLLASKSSPTAIRGQFYGTAAAIGKVGAFIGTWIFPPIIDAFGGASSNKGNTGPFWIGSGLAVLSAIITFLWIKPLTTDGMIEEDRKFREYLEMNGYDTTAMGLPGYENEVETESASVDEKGEKKSDV</sequence>
<dbReference type="SUPFAM" id="SSF103473">
    <property type="entry name" value="MFS general substrate transporter"/>
    <property type="match status" value="1"/>
</dbReference>
<comment type="caution">
    <text evidence="9">The sequence shown here is derived from an EMBL/GenBank/DDBJ whole genome shotgun (WGS) entry which is preliminary data.</text>
</comment>
<organism evidence="9 10">
    <name type="scientific">Pholiota conissans</name>
    <dbReference type="NCBI Taxonomy" id="109636"/>
    <lineage>
        <taxon>Eukaryota</taxon>
        <taxon>Fungi</taxon>
        <taxon>Dikarya</taxon>
        <taxon>Basidiomycota</taxon>
        <taxon>Agaricomycotina</taxon>
        <taxon>Agaricomycetes</taxon>
        <taxon>Agaricomycetidae</taxon>
        <taxon>Agaricales</taxon>
        <taxon>Agaricineae</taxon>
        <taxon>Strophariaceae</taxon>
        <taxon>Pholiota</taxon>
    </lineage>
</organism>
<evidence type="ECO:0000256" key="2">
    <source>
        <dbReference type="ARBA" id="ARBA00022448"/>
    </source>
</evidence>
<dbReference type="PANTHER" id="PTHR23508:SF10">
    <property type="entry name" value="CARBOXYLIC ACID TRANSPORTER PROTEIN HOMOLOG"/>
    <property type="match status" value="1"/>
</dbReference>
<dbReference type="AlphaFoldDB" id="A0A9P6CQT2"/>
<accession>A0A9P6CQT2</accession>
<evidence type="ECO:0000256" key="5">
    <source>
        <dbReference type="ARBA" id="ARBA00023136"/>
    </source>
</evidence>
<dbReference type="FunFam" id="1.20.1250.20:FF:000140">
    <property type="entry name" value="Putative MFS phospholipid transporter"/>
    <property type="match status" value="1"/>
</dbReference>
<name>A0A9P6CQT2_9AGAR</name>
<dbReference type="GO" id="GO:0005886">
    <property type="term" value="C:plasma membrane"/>
    <property type="evidence" value="ECO:0007669"/>
    <property type="project" value="TreeGrafter"/>
</dbReference>
<evidence type="ECO:0000256" key="7">
    <source>
        <dbReference type="SAM" id="Phobius"/>
    </source>
</evidence>
<proteinExistence type="predicted"/>
<dbReference type="PANTHER" id="PTHR23508">
    <property type="entry name" value="CARBOXYLIC ACID TRANSPORTER PROTEIN HOMOLOG"/>
    <property type="match status" value="1"/>
</dbReference>
<dbReference type="OrthoDB" id="2261376at2759"/>
<dbReference type="InterPro" id="IPR005828">
    <property type="entry name" value="MFS_sugar_transport-like"/>
</dbReference>
<evidence type="ECO:0000313" key="10">
    <source>
        <dbReference type="Proteomes" id="UP000807469"/>
    </source>
</evidence>
<keyword evidence="3 7" id="KW-0812">Transmembrane</keyword>
<evidence type="ECO:0000256" key="6">
    <source>
        <dbReference type="SAM" id="MobiDB-lite"/>
    </source>
</evidence>
<keyword evidence="4 7" id="KW-1133">Transmembrane helix</keyword>
<evidence type="ECO:0000313" key="9">
    <source>
        <dbReference type="EMBL" id="KAF9475402.1"/>
    </source>
</evidence>
<gene>
    <name evidence="9" type="ORF">BDN70DRAFT_883774</name>
</gene>
<comment type="subcellular location">
    <subcellularLocation>
        <location evidence="1">Membrane</location>
        <topology evidence="1">Multi-pass membrane protein</topology>
    </subcellularLocation>
</comment>
<keyword evidence="2" id="KW-0813">Transport</keyword>
<keyword evidence="10" id="KW-1185">Reference proteome</keyword>
<feature type="region of interest" description="Disordered" evidence="6">
    <location>
        <begin position="467"/>
        <end position="487"/>
    </location>
</feature>
<feature type="transmembrane region" description="Helical" evidence="7">
    <location>
        <begin position="414"/>
        <end position="432"/>
    </location>
</feature>
<keyword evidence="5 7" id="KW-0472">Membrane</keyword>
<dbReference type="InterPro" id="IPR036259">
    <property type="entry name" value="MFS_trans_sf"/>
</dbReference>
<feature type="transmembrane region" description="Helical" evidence="7">
    <location>
        <begin position="54"/>
        <end position="77"/>
    </location>
</feature>
<evidence type="ECO:0000256" key="1">
    <source>
        <dbReference type="ARBA" id="ARBA00004141"/>
    </source>
</evidence>
<feature type="transmembrane region" description="Helical" evidence="7">
    <location>
        <begin position="375"/>
        <end position="394"/>
    </location>
</feature>
<feature type="transmembrane region" description="Helical" evidence="7">
    <location>
        <begin position="282"/>
        <end position="303"/>
    </location>
</feature>
<protein>
    <submittedName>
        <fullName evidence="9">Metabolite transporter</fullName>
    </submittedName>
</protein>
<evidence type="ECO:0000256" key="3">
    <source>
        <dbReference type="ARBA" id="ARBA00022692"/>
    </source>
</evidence>
<feature type="compositionally biased region" description="Basic and acidic residues" evidence="6">
    <location>
        <begin position="477"/>
        <end position="487"/>
    </location>
</feature>
<evidence type="ECO:0000259" key="8">
    <source>
        <dbReference type="PROSITE" id="PS50850"/>
    </source>
</evidence>
<feature type="transmembrane region" description="Helical" evidence="7">
    <location>
        <begin position="157"/>
        <end position="185"/>
    </location>
</feature>
<dbReference type="Pfam" id="PF00083">
    <property type="entry name" value="Sugar_tr"/>
    <property type="match status" value="2"/>
</dbReference>
<dbReference type="EMBL" id="MU155334">
    <property type="protein sequence ID" value="KAF9475402.1"/>
    <property type="molecule type" value="Genomic_DNA"/>
</dbReference>
<dbReference type="Proteomes" id="UP000807469">
    <property type="component" value="Unassembled WGS sequence"/>
</dbReference>
<dbReference type="GO" id="GO:0046943">
    <property type="term" value="F:carboxylic acid transmembrane transporter activity"/>
    <property type="evidence" value="ECO:0007669"/>
    <property type="project" value="TreeGrafter"/>
</dbReference>
<reference evidence="9" key="1">
    <citation type="submission" date="2020-11" db="EMBL/GenBank/DDBJ databases">
        <authorList>
            <consortium name="DOE Joint Genome Institute"/>
            <person name="Ahrendt S."/>
            <person name="Riley R."/>
            <person name="Andreopoulos W."/>
            <person name="Labutti K."/>
            <person name="Pangilinan J."/>
            <person name="Ruiz-Duenas F.J."/>
            <person name="Barrasa J.M."/>
            <person name="Sanchez-Garcia M."/>
            <person name="Camarero S."/>
            <person name="Miyauchi S."/>
            <person name="Serrano A."/>
            <person name="Linde D."/>
            <person name="Babiker R."/>
            <person name="Drula E."/>
            <person name="Ayuso-Fernandez I."/>
            <person name="Pacheco R."/>
            <person name="Padilla G."/>
            <person name="Ferreira P."/>
            <person name="Barriuso J."/>
            <person name="Kellner H."/>
            <person name="Castanera R."/>
            <person name="Alfaro M."/>
            <person name="Ramirez L."/>
            <person name="Pisabarro A.G."/>
            <person name="Kuo A."/>
            <person name="Tritt A."/>
            <person name="Lipzen A."/>
            <person name="He G."/>
            <person name="Yan M."/>
            <person name="Ng V."/>
            <person name="Cullen D."/>
            <person name="Martin F."/>
            <person name="Rosso M.-N."/>
            <person name="Henrissat B."/>
            <person name="Hibbett D."/>
            <person name="Martinez A.T."/>
            <person name="Grigoriev I.V."/>
        </authorList>
    </citation>
    <scope>NUCLEOTIDE SEQUENCE</scope>
    <source>
        <strain evidence="9">CIRM-BRFM 674</strain>
    </source>
</reference>
<feature type="domain" description="Major facilitator superfamily (MFS) profile" evidence="8">
    <location>
        <begin position="16"/>
        <end position="436"/>
    </location>
</feature>